<proteinExistence type="predicted"/>
<dbReference type="Pfam" id="PF13602">
    <property type="entry name" value="ADH_zinc_N_2"/>
    <property type="match status" value="1"/>
</dbReference>
<dbReference type="Gene3D" id="3.90.180.10">
    <property type="entry name" value="Medium-chain alcohol dehydrogenases, catalytic domain"/>
    <property type="match status" value="1"/>
</dbReference>
<evidence type="ECO:0000259" key="3">
    <source>
        <dbReference type="SMART" id="SM00829"/>
    </source>
</evidence>
<dbReference type="RefSeq" id="WP_251489619.1">
    <property type="nucleotide sequence ID" value="NZ_CAJSLV010000050.1"/>
</dbReference>
<evidence type="ECO:0000313" key="5">
    <source>
        <dbReference type="Proteomes" id="UP001152519"/>
    </source>
</evidence>
<dbReference type="Gene3D" id="3.40.50.720">
    <property type="entry name" value="NAD(P)-binding Rossmann-like Domain"/>
    <property type="match status" value="1"/>
</dbReference>
<dbReference type="Proteomes" id="UP001152519">
    <property type="component" value="Unassembled WGS sequence"/>
</dbReference>
<name>A0A9W4GSK8_9ACTN</name>
<dbReference type="InterPro" id="IPR011032">
    <property type="entry name" value="GroES-like_sf"/>
</dbReference>
<reference evidence="4" key="1">
    <citation type="submission" date="2021-05" db="EMBL/GenBank/DDBJ databases">
        <authorList>
            <person name="Arsene-Ploetze F."/>
        </authorList>
    </citation>
    <scope>NUCLEOTIDE SEQUENCE</scope>
    <source>
        <strain evidence="4">DSM 42138</strain>
    </source>
</reference>
<organism evidence="4 5">
    <name type="scientific">Actinacidiphila cocklensis</name>
    <dbReference type="NCBI Taxonomy" id="887465"/>
    <lineage>
        <taxon>Bacteria</taxon>
        <taxon>Bacillati</taxon>
        <taxon>Actinomycetota</taxon>
        <taxon>Actinomycetes</taxon>
        <taxon>Kitasatosporales</taxon>
        <taxon>Streptomycetaceae</taxon>
        <taxon>Actinacidiphila</taxon>
    </lineage>
</organism>
<dbReference type="PANTHER" id="PTHR48106">
    <property type="entry name" value="QUINONE OXIDOREDUCTASE PIG3-RELATED"/>
    <property type="match status" value="1"/>
</dbReference>
<dbReference type="GO" id="GO:0008270">
    <property type="term" value="F:zinc ion binding"/>
    <property type="evidence" value="ECO:0007669"/>
    <property type="project" value="InterPro"/>
</dbReference>
<evidence type="ECO:0000313" key="4">
    <source>
        <dbReference type="EMBL" id="CAG6393735.1"/>
    </source>
</evidence>
<dbReference type="Pfam" id="PF08240">
    <property type="entry name" value="ADH_N"/>
    <property type="match status" value="1"/>
</dbReference>
<dbReference type="InterPro" id="IPR002364">
    <property type="entry name" value="Quin_OxRdtase/zeta-crystal_CS"/>
</dbReference>
<dbReference type="SUPFAM" id="SSF50129">
    <property type="entry name" value="GroES-like"/>
    <property type="match status" value="1"/>
</dbReference>
<feature type="domain" description="Enoyl reductase (ER)" evidence="3">
    <location>
        <begin position="10"/>
        <end position="301"/>
    </location>
</feature>
<sequence length="304" mass="30891">MRAVVIDEYGGPEVLRLTEVPEPVAGPGQVRVRVRTAGVNPVDVKQRTGFFSAVAPPRFPLRMGNEYAGTVDQVGEGVADFAVGDDVFGSATGQCYAELVVVDAADVAGKPASLGWDAAGGLPAVGQTAYTALEQIGGVRAGETLLVHAAAGGVGTVAVQIARLRGAVVIGTASEGNHDYLRSLGAVPVAYGPGLADRVRALAPGGVDAALDAVGGDDATAVSLALVADRRRIGTTVDAAAAEAHGFLRVGGRTTPGLRQLAEWSRTGDLVLPSVTGYPLDEVAAAHRHVEGGHTRGKVVLRVG</sequence>
<comment type="caution">
    <text evidence="4">The sequence shown here is derived from an EMBL/GenBank/DDBJ whole genome shotgun (WGS) entry which is preliminary data.</text>
</comment>
<keyword evidence="5" id="KW-1185">Reference proteome</keyword>
<evidence type="ECO:0000256" key="1">
    <source>
        <dbReference type="ARBA" id="ARBA00022857"/>
    </source>
</evidence>
<dbReference type="GO" id="GO:0016651">
    <property type="term" value="F:oxidoreductase activity, acting on NAD(P)H"/>
    <property type="evidence" value="ECO:0007669"/>
    <property type="project" value="TreeGrafter"/>
</dbReference>
<dbReference type="InterPro" id="IPR036291">
    <property type="entry name" value="NAD(P)-bd_dom_sf"/>
</dbReference>
<protein>
    <submittedName>
        <fullName evidence="4">Enoyl reductase</fullName>
    </submittedName>
</protein>
<dbReference type="AlphaFoldDB" id="A0A9W4GSK8"/>
<dbReference type="InterPro" id="IPR013154">
    <property type="entry name" value="ADH-like_N"/>
</dbReference>
<keyword evidence="1" id="KW-0521">NADP</keyword>
<gene>
    <name evidence="4" type="ORF">SCOCK_210175</name>
</gene>
<dbReference type="GO" id="GO:0070402">
    <property type="term" value="F:NADPH binding"/>
    <property type="evidence" value="ECO:0007669"/>
    <property type="project" value="TreeGrafter"/>
</dbReference>
<accession>A0A9W4GSK8</accession>
<evidence type="ECO:0000256" key="2">
    <source>
        <dbReference type="ARBA" id="ARBA00023002"/>
    </source>
</evidence>
<keyword evidence="2" id="KW-0560">Oxidoreductase</keyword>
<dbReference type="SMART" id="SM00829">
    <property type="entry name" value="PKS_ER"/>
    <property type="match status" value="1"/>
</dbReference>
<dbReference type="SUPFAM" id="SSF51735">
    <property type="entry name" value="NAD(P)-binding Rossmann-fold domains"/>
    <property type="match status" value="1"/>
</dbReference>
<dbReference type="PROSITE" id="PS01162">
    <property type="entry name" value="QOR_ZETA_CRYSTAL"/>
    <property type="match status" value="1"/>
</dbReference>
<dbReference type="InterPro" id="IPR020843">
    <property type="entry name" value="ER"/>
</dbReference>
<dbReference type="CDD" id="cd05289">
    <property type="entry name" value="MDR_like_2"/>
    <property type="match status" value="1"/>
</dbReference>
<dbReference type="EMBL" id="CAJSLV010000050">
    <property type="protein sequence ID" value="CAG6393735.1"/>
    <property type="molecule type" value="Genomic_DNA"/>
</dbReference>